<reference evidence="2" key="1">
    <citation type="submission" date="2016-10" db="EMBL/GenBank/DDBJ databases">
        <authorList>
            <person name="Varghese N."/>
            <person name="Submissions S."/>
        </authorList>
    </citation>
    <scope>NUCLEOTIDE SEQUENCE [LARGE SCALE GENOMIC DNA]</scope>
    <source>
        <strain evidence="2">DSM 46732</strain>
    </source>
</reference>
<sequence length="65" mass="7047">MSQHAPRLRAHLPRLIDRVTERLDEHSSPAAGLLTGATGARLALHAVTTDQPPVTRWDACLLLDG</sequence>
<gene>
    <name evidence="1" type="ORF">SAMN04487905_12039</name>
</gene>
<evidence type="ECO:0000313" key="2">
    <source>
        <dbReference type="Proteomes" id="UP000199497"/>
    </source>
</evidence>
<proteinExistence type="predicted"/>
<dbReference type="RefSeq" id="WP_211481552.1">
    <property type="nucleotide sequence ID" value="NZ_FNJR01000020.1"/>
</dbReference>
<name>A0A1H0X0F3_9ACTN</name>
<accession>A0A1H0X0F3</accession>
<keyword evidence="2" id="KW-1185">Reference proteome</keyword>
<evidence type="ECO:0000313" key="1">
    <source>
        <dbReference type="EMBL" id="SDP96464.1"/>
    </source>
</evidence>
<organism evidence="1 2">
    <name type="scientific">Actinopolyspora xinjiangensis</name>
    <dbReference type="NCBI Taxonomy" id="405564"/>
    <lineage>
        <taxon>Bacteria</taxon>
        <taxon>Bacillati</taxon>
        <taxon>Actinomycetota</taxon>
        <taxon>Actinomycetes</taxon>
        <taxon>Actinopolysporales</taxon>
        <taxon>Actinopolysporaceae</taxon>
        <taxon>Actinopolyspora</taxon>
    </lineage>
</organism>
<protein>
    <submittedName>
        <fullName evidence="1">Uncharacterized protein</fullName>
    </submittedName>
</protein>
<dbReference type="STRING" id="405564.SAMN04487905_12039"/>
<dbReference type="EMBL" id="FNJR01000020">
    <property type="protein sequence ID" value="SDP96464.1"/>
    <property type="molecule type" value="Genomic_DNA"/>
</dbReference>
<dbReference type="Proteomes" id="UP000199497">
    <property type="component" value="Unassembled WGS sequence"/>
</dbReference>
<dbReference type="AlphaFoldDB" id="A0A1H0X0F3"/>